<dbReference type="SUPFAM" id="SSF52540">
    <property type="entry name" value="P-loop containing nucleoside triphosphate hydrolases"/>
    <property type="match status" value="1"/>
</dbReference>
<feature type="domain" description="Polysaccharide chain length determinant N-terminal" evidence="16">
    <location>
        <begin position="11"/>
        <end position="105"/>
    </location>
</feature>
<keyword evidence="20" id="KW-1185">Reference proteome</keyword>
<dbReference type="RefSeq" id="WP_147744729.1">
    <property type="nucleotide sequence ID" value="NZ_VRUR01000002.1"/>
</dbReference>
<evidence type="ECO:0000256" key="1">
    <source>
        <dbReference type="ARBA" id="ARBA00004429"/>
    </source>
</evidence>
<evidence type="ECO:0000256" key="13">
    <source>
        <dbReference type="ARBA" id="ARBA00023136"/>
    </source>
</evidence>
<dbReference type="NCBIfam" id="TIGR01007">
    <property type="entry name" value="eps_fam"/>
    <property type="match status" value="1"/>
</dbReference>
<comment type="caution">
    <text evidence="19">The sequence shown here is derived from an EMBL/GenBank/DDBJ whole genome shotgun (WGS) entry which is preliminary data.</text>
</comment>
<evidence type="ECO:0000259" key="16">
    <source>
        <dbReference type="Pfam" id="PF02706"/>
    </source>
</evidence>
<reference evidence="19 20" key="1">
    <citation type="submission" date="2019-08" db="EMBL/GenBank/DDBJ databases">
        <title>Professor.</title>
        <authorList>
            <person name="Park J.S."/>
        </authorList>
    </citation>
    <scope>NUCLEOTIDE SEQUENCE [LARGE SCALE GENOMIC DNA]</scope>
    <source>
        <strain evidence="19 20">176CP5-101</strain>
    </source>
</reference>
<evidence type="ECO:0000256" key="4">
    <source>
        <dbReference type="ARBA" id="ARBA00011903"/>
    </source>
</evidence>
<evidence type="ECO:0000259" key="18">
    <source>
        <dbReference type="Pfam" id="PF13807"/>
    </source>
</evidence>
<comment type="similarity">
    <text evidence="3">Belongs to the etk/wzc family.</text>
</comment>
<evidence type="ECO:0000256" key="7">
    <source>
        <dbReference type="ARBA" id="ARBA00022679"/>
    </source>
</evidence>
<dbReference type="Proteomes" id="UP000321456">
    <property type="component" value="Unassembled WGS sequence"/>
</dbReference>
<evidence type="ECO:0000256" key="9">
    <source>
        <dbReference type="ARBA" id="ARBA00022741"/>
    </source>
</evidence>
<proteinExistence type="inferred from homology"/>
<accession>A0A5C8V5A9</accession>
<feature type="domain" description="Tyrosine-protein kinase G-rich" evidence="18">
    <location>
        <begin position="438"/>
        <end position="513"/>
    </location>
</feature>
<evidence type="ECO:0000256" key="15">
    <source>
        <dbReference type="ARBA" id="ARBA00051245"/>
    </source>
</evidence>
<evidence type="ECO:0000256" key="2">
    <source>
        <dbReference type="ARBA" id="ARBA00007316"/>
    </source>
</evidence>
<feature type="domain" description="AAA" evidence="17">
    <location>
        <begin position="587"/>
        <end position="733"/>
    </location>
</feature>
<dbReference type="AlphaFoldDB" id="A0A5C8V5A9"/>
<dbReference type="EMBL" id="VRUR01000002">
    <property type="protein sequence ID" value="TXN35958.1"/>
    <property type="molecule type" value="Genomic_DNA"/>
</dbReference>
<keyword evidence="6" id="KW-0997">Cell inner membrane</keyword>
<comment type="similarity">
    <text evidence="2">Belongs to the CpsD/CapB family.</text>
</comment>
<protein>
    <recommendedName>
        <fullName evidence="4">non-specific protein-tyrosine kinase</fullName>
        <ecNumber evidence="4">2.7.10.2</ecNumber>
    </recommendedName>
</protein>
<evidence type="ECO:0000313" key="19">
    <source>
        <dbReference type="EMBL" id="TXN35958.1"/>
    </source>
</evidence>
<evidence type="ECO:0000256" key="14">
    <source>
        <dbReference type="ARBA" id="ARBA00023137"/>
    </source>
</evidence>
<evidence type="ECO:0000256" key="6">
    <source>
        <dbReference type="ARBA" id="ARBA00022519"/>
    </source>
</evidence>
<evidence type="ECO:0000313" key="20">
    <source>
        <dbReference type="Proteomes" id="UP000321456"/>
    </source>
</evidence>
<dbReference type="GO" id="GO:0004715">
    <property type="term" value="F:non-membrane spanning protein tyrosine kinase activity"/>
    <property type="evidence" value="ECO:0007669"/>
    <property type="project" value="UniProtKB-EC"/>
</dbReference>
<dbReference type="GO" id="GO:0005524">
    <property type="term" value="F:ATP binding"/>
    <property type="evidence" value="ECO:0007669"/>
    <property type="project" value="UniProtKB-KW"/>
</dbReference>
<evidence type="ECO:0000256" key="3">
    <source>
        <dbReference type="ARBA" id="ARBA00008883"/>
    </source>
</evidence>
<dbReference type="CDD" id="cd05387">
    <property type="entry name" value="BY-kinase"/>
    <property type="match status" value="1"/>
</dbReference>
<keyword evidence="11" id="KW-0067">ATP-binding</keyword>
<sequence>MGELRLGNSNNSINLKELVIVYIKQWKWFALSVVSIMTLAFLHVRYSIPQYSAQSKIQIIDEKSTSSELSVFRDLDFISGGKNNVEDEIEIINSKSNLIKVVKNLGINVRVFAMGKIVDSEIYGKPFPFNINFYEPDSVINNSRLTFFVEQSNNTTFKYSEGDEDAPMRTLEYGKIISTSLGDMVLTPNIPGNSDNRNSKEQYRVEVSPVSDIAQLYQSKIKVSVAGEFSNILNISLVDPIQKKAIDIINTLVDEYNDNAVEDKKAIADKTSDFIDDRITAIYSNLASADQTEEEFRSNRGLADVASQANLNLNVSAASEKELQNASVQLSIASAMKDEVDNQQGYDLIAYNVGLTDPTIANTAQKYNELIQQRKRLLEDTGEKHPTILHLNEQLDALRQGIQSGLGNVTNNLDLTVNNLSKQLSQAQSRLYQSPKNQRVLTDIARKKNTIENLYLYLLQKREESQITFASAAPKSKVIDQAYATSPFPVSPKSKIVYLAGFILGLLIPFSIIYTNELLDNKIHNKLDLEKLVPNVPVLAEIPRLTRKQEKIVLKDDRSVLAESMRILRANLDYIIKPKKNGVKNNIIFVTSTTPGEGKSFIASNLAMIFANTNKKVLLIGADIRNPKLNTFLPGLENNKDQMTTANGLTNFLFSGRVLFNDIVSTLKTSAATIDVIVSGKIPPNPAELLMSDRVSELFEKASETYDYVIVDTAPLMVVTDTLLISKYADHVLYVTRAGFTESKVLDFPLKLKKEGKLKSLTFVVNNVKQSNLGYGGKYGYGYGKTVKKWWSFS</sequence>
<evidence type="ECO:0000256" key="10">
    <source>
        <dbReference type="ARBA" id="ARBA00022777"/>
    </source>
</evidence>
<dbReference type="Pfam" id="PF13807">
    <property type="entry name" value="GNVR"/>
    <property type="match status" value="1"/>
</dbReference>
<dbReference type="InterPro" id="IPR005702">
    <property type="entry name" value="Wzc-like_C"/>
</dbReference>
<evidence type="ECO:0000256" key="5">
    <source>
        <dbReference type="ARBA" id="ARBA00022475"/>
    </source>
</evidence>
<evidence type="ECO:0000259" key="17">
    <source>
        <dbReference type="Pfam" id="PF13614"/>
    </source>
</evidence>
<keyword evidence="14" id="KW-0829">Tyrosine-protein kinase</keyword>
<dbReference type="InterPro" id="IPR032807">
    <property type="entry name" value="GNVR"/>
</dbReference>
<dbReference type="Pfam" id="PF02706">
    <property type="entry name" value="Wzz"/>
    <property type="match status" value="1"/>
</dbReference>
<dbReference type="Pfam" id="PF13614">
    <property type="entry name" value="AAA_31"/>
    <property type="match status" value="1"/>
</dbReference>
<keyword evidence="13" id="KW-0472">Membrane</keyword>
<evidence type="ECO:0000256" key="8">
    <source>
        <dbReference type="ARBA" id="ARBA00022692"/>
    </source>
</evidence>
<dbReference type="InterPro" id="IPR025669">
    <property type="entry name" value="AAA_dom"/>
</dbReference>
<dbReference type="PANTHER" id="PTHR32309:SF13">
    <property type="entry name" value="FERRIC ENTEROBACTIN TRANSPORT PROTEIN FEPE"/>
    <property type="match status" value="1"/>
</dbReference>
<comment type="subcellular location">
    <subcellularLocation>
        <location evidence="1">Cell inner membrane</location>
        <topology evidence="1">Multi-pass membrane protein</topology>
    </subcellularLocation>
</comment>
<keyword evidence="7 19" id="KW-0808">Transferase</keyword>
<dbReference type="InterPro" id="IPR003856">
    <property type="entry name" value="LPS_length_determ_N"/>
</dbReference>
<evidence type="ECO:0000256" key="11">
    <source>
        <dbReference type="ARBA" id="ARBA00022840"/>
    </source>
</evidence>
<keyword evidence="10 19" id="KW-0418">Kinase</keyword>
<evidence type="ECO:0000256" key="12">
    <source>
        <dbReference type="ARBA" id="ARBA00022989"/>
    </source>
</evidence>
<dbReference type="Gene3D" id="3.40.50.300">
    <property type="entry name" value="P-loop containing nucleotide triphosphate hydrolases"/>
    <property type="match status" value="1"/>
</dbReference>
<dbReference type="InterPro" id="IPR050445">
    <property type="entry name" value="Bact_polysacc_biosynth/exp"/>
</dbReference>
<dbReference type="GO" id="GO:0005886">
    <property type="term" value="C:plasma membrane"/>
    <property type="evidence" value="ECO:0007669"/>
    <property type="project" value="UniProtKB-SubCell"/>
</dbReference>
<name>A0A5C8V5A9_9FLAO</name>
<gene>
    <name evidence="19" type="ORF">FVB32_15465</name>
</gene>
<dbReference type="EC" id="2.7.10.2" evidence="4"/>
<dbReference type="InterPro" id="IPR027417">
    <property type="entry name" value="P-loop_NTPase"/>
</dbReference>
<keyword evidence="5" id="KW-1003">Cell membrane</keyword>
<keyword evidence="12" id="KW-1133">Transmembrane helix</keyword>
<organism evidence="19 20">
    <name type="scientific">Flagellimonas hymeniacidonis</name>
    <dbReference type="NCBI Taxonomy" id="2603628"/>
    <lineage>
        <taxon>Bacteria</taxon>
        <taxon>Pseudomonadati</taxon>
        <taxon>Bacteroidota</taxon>
        <taxon>Flavobacteriia</taxon>
        <taxon>Flavobacteriales</taxon>
        <taxon>Flavobacteriaceae</taxon>
        <taxon>Flagellimonas</taxon>
    </lineage>
</organism>
<dbReference type="PANTHER" id="PTHR32309">
    <property type="entry name" value="TYROSINE-PROTEIN KINASE"/>
    <property type="match status" value="1"/>
</dbReference>
<keyword evidence="9" id="KW-0547">Nucleotide-binding</keyword>
<keyword evidence="8" id="KW-0812">Transmembrane</keyword>
<comment type="catalytic activity">
    <reaction evidence="15">
        <text>L-tyrosyl-[protein] + ATP = O-phospho-L-tyrosyl-[protein] + ADP + H(+)</text>
        <dbReference type="Rhea" id="RHEA:10596"/>
        <dbReference type="Rhea" id="RHEA-COMP:10136"/>
        <dbReference type="Rhea" id="RHEA-COMP:20101"/>
        <dbReference type="ChEBI" id="CHEBI:15378"/>
        <dbReference type="ChEBI" id="CHEBI:30616"/>
        <dbReference type="ChEBI" id="CHEBI:46858"/>
        <dbReference type="ChEBI" id="CHEBI:61978"/>
        <dbReference type="ChEBI" id="CHEBI:456216"/>
        <dbReference type="EC" id="2.7.10.2"/>
    </reaction>
</comment>